<evidence type="ECO:0000313" key="2">
    <source>
        <dbReference type="Proteomes" id="UP000319267"/>
    </source>
</evidence>
<dbReference type="EMBL" id="FXTQ01000003">
    <property type="protein sequence ID" value="SMO70808.1"/>
    <property type="molecule type" value="Genomic_DNA"/>
</dbReference>
<dbReference type="Proteomes" id="UP000319267">
    <property type="component" value="Unassembled WGS sequence"/>
</dbReference>
<reference evidence="1 2" key="1">
    <citation type="submission" date="2017-05" db="EMBL/GenBank/DDBJ databases">
        <authorList>
            <person name="Varghese N."/>
            <person name="Submissions S."/>
        </authorList>
    </citation>
    <scope>NUCLEOTIDE SEQUENCE [LARGE SCALE GENOMIC DNA]</scope>
    <source>
        <strain evidence="1 2">DSM 29982</strain>
    </source>
</reference>
<dbReference type="AlphaFoldDB" id="A0A521DGQ4"/>
<protein>
    <submittedName>
        <fullName evidence="1">Uncharacterized protein</fullName>
    </submittedName>
</protein>
<organism evidence="1 2">
    <name type="scientific">Flavobacterium nitrogenifigens</name>
    <dbReference type="NCBI Taxonomy" id="1617283"/>
    <lineage>
        <taxon>Bacteria</taxon>
        <taxon>Pseudomonadati</taxon>
        <taxon>Bacteroidota</taxon>
        <taxon>Flavobacteriia</taxon>
        <taxon>Flavobacteriales</taxon>
        <taxon>Flavobacteriaceae</taxon>
        <taxon>Flavobacterium</taxon>
    </lineage>
</organism>
<keyword evidence="2" id="KW-1185">Reference proteome</keyword>
<name>A0A521DGQ4_9FLAO</name>
<evidence type="ECO:0000313" key="1">
    <source>
        <dbReference type="EMBL" id="SMO70808.1"/>
    </source>
</evidence>
<proteinExistence type="predicted"/>
<accession>A0A521DGQ4</accession>
<gene>
    <name evidence="1" type="ORF">SAMN06265220_10342</name>
</gene>
<sequence>MNFTRYVVVLCYKMKWESRKPKRVGNNYNNKYHFMKAFLPTICLMFLTIFSSQAQTNAPAANANPFPSISTLTSWASLNSQQQFDVAIRAVGFKFEVKEPGEGSTAYTYIRKVTVNDVNYTDRIVYRITNNNSASIISLVTASTDLVSLYTPQLASFKNNNCKTEMSKDKNTTCSCYESANFAIDLCDERVKLTMGDGNKYFVSVAKK</sequence>